<dbReference type="GO" id="GO:0004016">
    <property type="term" value="F:adenylate cyclase activity"/>
    <property type="evidence" value="ECO:0007669"/>
    <property type="project" value="UniProtKB-EC"/>
</dbReference>
<comment type="caution">
    <text evidence="17">The sequence shown here is derived from an EMBL/GenBank/DDBJ whole genome shotgun (WGS) entry which is preliminary data.</text>
</comment>
<evidence type="ECO:0000313" key="17">
    <source>
        <dbReference type="EMBL" id="KAJ1528751.1"/>
    </source>
</evidence>
<accession>A0AAV7XR34</accession>
<dbReference type="EC" id="4.6.1.1" evidence="4"/>
<evidence type="ECO:0000256" key="5">
    <source>
        <dbReference type="ARBA" id="ARBA00022692"/>
    </source>
</evidence>
<name>A0AAV7XR34_9NEOP</name>
<dbReference type="GO" id="GO:0035556">
    <property type="term" value="P:intracellular signal transduction"/>
    <property type="evidence" value="ECO:0007669"/>
    <property type="project" value="InterPro"/>
</dbReference>
<keyword evidence="11" id="KW-0115">cAMP biosynthesis</keyword>
<evidence type="ECO:0000256" key="4">
    <source>
        <dbReference type="ARBA" id="ARBA00012201"/>
    </source>
</evidence>
<evidence type="ECO:0000256" key="10">
    <source>
        <dbReference type="ARBA" id="ARBA00022989"/>
    </source>
</evidence>
<dbReference type="InterPro" id="IPR001054">
    <property type="entry name" value="A/G_cyclase"/>
</dbReference>
<evidence type="ECO:0000256" key="2">
    <source>
        <dbReference type="ARBA" id="ARBA00001946"/>
    </source>
</evidence>
<evidence type="ECO:0000256" key="15">
    <source>
        <dbReference type="SAM" id="MobiDB-lite"/>
    </source>
</evidence>
<evidence type="ECO:0000256" key="12">
    <source>
        <dbReference type="ARBA" id="ARBA00023136"/>
    </source>
</evidence>
<comment type="cofactor">
    <cofactor evidence="2">
        <name>Mg(2+)</name>
        <dbReference type="ChEBI" id="CHEBI:18420"/>
    </cofactor>
</comment>
<reference evidence="17" key="1">
    <citation type="submission" date="2022-12" db="EMBL/GenBank/DDBJ databases">
        <title>Chromosome-level genome assembly of the bean flower thrips Megalurothrips usitatus.</title>
        <authorList>
            <person name="Ma L."/>
            <person name="Liu Q."/>
            <person name="Li H."/>
            <person name="Cai W."/>
        </authorList>
    </citation>
    <scope>NUCLEOTIDE SEQUENCE</scope>
    <source>
        <strain evidence="17">Cailab_2022a</strain>
    </source>
</reference>
<evidence type="ECO:0000256" key="7">
    <source>
        <dbReference type="ARBA" id="ARBA00022741"/>
    </source>
</evidence>
<evidence type="ECO:0000256" key="3">
    <source>
        <dbReference type="ARBA" id="ARBA00004141"/>
    </source>
</evidence>
<feature type="compositionally biased region" description="Low complexity" evidence="15">
    <location>
        <begin position="540"/>
        <end position="567"/>
    </location>
</feature>
<dbReference type="PANTHER" id="PTHR45627:SF1">
    <property type="entry name" value="ADENYLATE CYCLASE TYPE 8"/>
    <property type="match status" value="1"/>
</dbReference>
<dbReference type="GO" id="GO:0007189">
    <property type="term" value="P:adenylate cyclase-activating G protein-coupled receptor signaling pathway"/>
    <property type="evidence" value="ECO:0007669"/>
    <property type="project" value="TreeGrafter"/>
</dbReference>
<dbReference type="Gene3D" id="3.30.70.1230">
    <property type="entry name" value="Nucleotide cyclase"/>
    <property type="match status" value="1"/>
</dbReference>
<comment type="catalytic activity">
    <reaction evidence="1">
        <text>ATP = 3',5'-cyclic AMP + diphosphate</text>
        <dbReference type="Rhea" id="RHEA:15389"/>
        <dbReference type="ChEBI" id="CHEBI:30616"/>
        <dbReference type="ChEBI" id="CHEBI:33019"/>
        <dbReference type="ChEBI" id="CHEBI:58165"/>
        <dbReference type="EC" id="4.6.1.1"/>
    </reaction>
</comment>
<feature type="domain" description="Guanylate cyclase" evidence="16">
    <location>
        <begin position="123"/>
        <end position="263"/>
    </location>
</feature>
<evidence type="ECO:0000256" key="8">
    <source>
        <dbReference type="ARBA" id="ARBA00022840"/>
    </source>
</evidence>
<gene>
    <name evidence="17" type="ORF">ONE63_007138</name>
</gene>
<dbReference type="PANTHER" id="PTHR45627">
    <property type="entry name" value="ADENYLATE CYCLASE TYPE 1"/>
    <property type="match status" value="1"/>
</dbReference>
<feature type="compositionally biased region" description="Low complexity" evidence="15">
    <location>
        <begin position="39"/>
        <end position="55"/>
    </location>
</feature>
<evidence type="ECO:0000256" key="13">
    <source>
        <dbReference type="ARBA" id="ARBA00023239"/>
    </source>
</evidence>
<proteinExistence type="inferred from homology"/>
<dbReference type="EMBL" id="JAPTSV010000004">
    <property type="protein sequence ID" value="KAJ1528751.1"/>
    <property type="molecule type" value="Genomic_DNA"/>
</dbReference>
<dbReference type="InterPro" id="IPR018297">
    <property type="entry name" value="A/G_cyclase_CS"/>
</dbReference>
<dbReference type="GO" id="GO:0005524">
    <property type="term" value="F:ATP binding"/>
    <property type="evidence" value="ECO:0007669"/>
    <property type="project" value="UniProtKB-KW"/>
</dbReference>
<feature type="region of interest" description="Disordered" evidence="15">
    <location>
        <begin position="1"/>
        <end position="110"/>
    </location>
</feature>
<keyword evidence="9" id="KW-0460">Magnesium</keyword>
<dbReference type="Proteomes" id="UP001075354">
    <property type="component" value="Chromosome 4"/>
</dbReference>
<feature type="compositionally biased region" description="Polar residues" evidence="15">
    <location>
        <begin position="423"/>
        <end position="454"/>
    </location>
</feature>
<evidence type="ECO:0000256" key="1">
    <source>
        <dbReference type="ARBA" id="ARBA00001593"/>
    </source>
</evidence>
<dbReference type="GO" id="GO:0046872">
    <property type="term" value="F:metal ion binding"/>
    <property type="evidence" value="ECO:0007669"/>
    <property type="project" value="UniProtKB-KW"/>
</dbReference>
<keyword evidence="7" id="KW-0547">Nucleotide-binding</keyword>
<dbReference type="Pfam" id="PF00211">
    <property type="entry name" value="Guanylate_cyc"/>
    <property type="match status" value="1"/>
</dbReference>
<dbReference type="PROSITE" id="PS50125">
    <property type="entry name" value="GUANYLATE_CYCLASE_2"/>
    <property type="match status" value="1"/>
</dbReference>
<organism evidence="17 18">
    <name type="scientific">Megalurothrips usitatus</name>
    <name type="common">bean blossom thrips</name>
    <dbReference type="NCBI Taxonomy" id="439358"/>
    <lineage>
        <taxon>Eukaryota</taxon>
        <taxon>Metazoa</taxon>
        <taxon>Ecdysozoa</taxon>
        <taxon>Arthropoda</taxon>
        <taxon>Hexapoda</taxon>
        <taxon>Insecta</taxon>
        <taxon>Pterygota</taxon>
        <taxon>Neoptera</taxon>
        <taxon>Paraneoptera</taxon>
        <taxon>Thysanoptera</taxon>
        <taxon>Terebrantia</taxon>
        <taxon>Thripoidea</taxon>
        <taxon>Thripidae</taxon>
        <taxon>Megalurothrips</taxon>
    </lineage>
</organism>
<dbReference type="CDD" id="cd07302">
    <property type="entry name" value="CHD"/>
    <property type="match status" value="1"/>
</dbReference>
<evidence type="ECO:0000256" key="11">
    <source>
        <dbReference type="ARBA" id="ARBA00022998"/>
    </source>
</evidence>
<evidence type="ECO:0000256" key="14">
    <source>
        <dbReference type="RuleBase" id="RU000405"/>
    </source>
</evidence>
<keyword evidence="18" id="KW-1185">Reference proteome</keyword>
<dbReference type="SMART" id="SM00044">
    <property type="entry name" value="CYCc"/>
    <property type="match status" value="1"/>
</dbReference>
<feature type="region of interest" description="Disordered" evidence="15">
    <location>
        <begin position="507"/>
        <end position="575"/>
    </location>
</feature>
<dbReference type="AlphaFoldDB" id="A0AAV7XR34"/>
<dbReference type="GO" id="GO:0006171">
    <property type="term" value="P:cAMP biosynthetic process"/>
    <property type="evidence" value="ECO:0007669"/>
    <property type="project" value="UniProtKB-KW"/>
</dbReference>
<evidence type="ECO:0000313" key="18">
    <source>
        <dbReference type="Proteomes" id="UP001075354"/>
    </source>
</evidence>
<dbReference type="SUPFAM" id="SSF55073">
    <property type="entry name" value="Nucleotide cyclase"/>
    <property type="match status" value="1"/>
</dbReference>
<dbReference type="FunFam" id="3.30.70.1230:FF:000006">
    <property type="entry name" value="Adenylate cyclase"/>
    <property type="match status" value="1"/>
</dbReference>
<sequence>MPRLSAPQGVHAGADDDAAGGVPGAGRAPRPPRRDHLAARLPLEAAGGARAAGDAGDAHQQHAAAAEHPAGPRRGALPLTGPSARGNERAEANQKRENVSRNRADSNDVSAQELYSQARDKVGVLFASIPNFTEFYSEDINKGMECIRLLNEIIVDFDELLDEPRFAVIEKIKTVGATYMAASGLNPSHQPGEEDDEWDHLCALVDFALCMKTRLEDVNKHSFNHFQLRVGISCGPLVGGVIGARKPVFDVWGNTVNEASRMDSTGTMNMIQVPRETAQVLEARGFILQPRGLIEVKGKGRMETSYVVGRRAGRSAGFQRQASQYSSLAAVVYGMVQARRRQTLRSKAVKGPYAFSPLAGLAGAVGALGASVADQGADYPGRNRGRGRQQGPQTGPSHHHGGHGGHGLGRARSHGRHADSHNHSSARSRLANFSSFRESQRDGNQVRGQGTSRQHSADPTMMSRSGGSSRNLLAGLLSAASEDEQRQQQRHRLNVMSADMPGYQLQTASAPQSPLLAPLGGSGGAASVARPPAITPPLTPSATPGATPANTPNATTPVTTTPGAAAADSADGNPWARPAPGLGAVAALSPPAVVVAAATSTAIPPVVVAVDVTVNSRTVELDS</sequence>
<keyword evidence="13 14" id="KW-0456">Lyase</keyword>
<protein>
    <recommendedName>
        <fullName evidence="4">adenylate cyclase</fullName>
        <ecNumber evidence="4">4.6.1.1</ecNumber>
    </recommendedName>
</protein>
<comment type="subcellular location">
    <subcellularLocation>
        <location evidence="3">Membrane</location>
        <topology evidence="3">Multi-pass membrane protein</topology>
    </subcellularLocation>
</comment>
<evidence type="ECO:0000256" key="9">
    <source>
        <dbReference type="ARBA" id="ARBA00022842"/>
    </source>
</evidence>
<keyword evidence="8" id="KW-0067">ATP-binding</keyword>
<evidence type="ECO:0000259" key="16">
    <source>
        <dbReference type="PROSITE" id="PS50125"/>
    </source>
</evidence>
<keyword evidence="6" id="KW-0479">Metal-binding</keyword>
<dbReference type="InterPro" id="IPR029787">
    <property type="entry name" value="Nucleotide_cyclase"/>
</dbReference>
<keyword evidence="5" id="KW-0812">Transmembrane</keyword>
<keyword evidence="12" id="KW-0472">Membrane</keyword>
<evidence type="ECO:0000256" key="6">
    <source>
        <dbReference type="ARBA" id="ARBA00022723"/>
    </source>
</evidence>
<feature type="compositionally biased region" description="Basic residues" evidence="15">
    <location>
        <begin position="397"/>
        <end position="415"/>
    </location>
</feature>
<dbReference type="GO" id="GO:0005886">
    <property type="term" value="C:plasma membrane"/>
    <property type="evidence" value="ECO:0007669"/>
    <property type="project" value="TreeGrafter"/>
</dbReference>
<feature type="compositionally biased region" description="Basic and acidic residues" evidence="15">
    <location>
        <begin position="86"/>
        <end position="106"/>
    </location>
</feature>
<feature type="compositionally biased region" description="Low complexity" evidence="15">
    <location>
        <begin position="508"/>
        <end position="532"/>
    </location>
</feature>
<keyword evidence="10" id="KW-1133">Transmembrane helix</keyword>
<feature type="compositionally biased region" description="Low complexity" evidence="15">
    <location>
        <begin position="61"/>
        <end position="76"/>
    </location>
</feature>
<feature type="region of interest" description="Disordered" evidence="15">
    <location>
        <begin position="376"/>
        <end position="469"/>
    </location>
</feature>
<comment type="similarity">
    <text evidence="14">Belongs to the adenylyl cyclase class-4/guanylyl cyclase family.</text>
</comment>
<dbReference type="PROSITE" id="PS00452">
    <property type="entry name" value="GUANYLATE_CYCLASE_1"/>
    <property type="match status" value="1"/>
</dbReference>